<dbReference type="GO" id="GO:0009062">
    <property type="term" value="P:fatty acid catabolic process"/>
    <property type="evidence" value="ECO:0007669"/>
    <property type="project" value="TreeGrafter"/>
</dbReference>
<dbReference type="PANTHER" id="PTHR11066:SF34">
    <property type="entry name" value="ACYL-COENZYME A THIOESTERASE 8"/>
    <property type="match status" value="1"/>
</dbReference>
<dbReference type="InterPro" id="IPR003703">
    <property type="entry name" value="Acyl_CoA_thio"/>
</dbReference>
<dbReference type="PANTHER" id="PTHR11066">
    <property type="entry name" value="ACYL-COA THIOESTERASE"/>
    <property type="match status" value="1"/>
</dbReference>
<protein>
    <recommendedName>
        <fullName evidence="5">Acyl-CoA thioesterase II domain-containing protein</fullName>
    </recommendedName>
</protein>
<feature type="domain" description="Acyl-CoA thioesterase-like N-terminal HotDog" evidence="1">
    <location>
        <begin position="3"/>
        <end position="41"/>
    </location>
</feature>
<comment type="caution">
    <text evidence="3">The sequence shown here is derived from an EMBL/GenBank/DDBJ whole genome shotgun (WGS) entry which is preliminary data.</text>
</comment>
<evidence type="ECO:0000259" key="1">
    <source>
        <dbReference type="Pfam" id="PF13622"/>
    </source>
</evidence>
<dbReference type="SUPFAM" id="SSF54637">
    <property type="entry name" value="Thioesterase/thiol ester dehydrase-isomerase"/>
    <property type="match status" value="2"/>
</dbReference>
<dbReference type="AlphaFoldDB" id="A0A2C5XZL3"/>
<dbReference type="CDD" id="cd03444">
    <property type="entry name" value="Thioesterase_II_repeat1"/>
    <property type="match status" value="1"/>
</dbReference>
<reference evidence="3 4" key="1">
    <citation type="submission" date="2017-06" db="EMBL/GenBank/DDBJ databases">
        <title>Ant-infecting Ophiocordyceps genomes reveal a high diversity of potential behavioral manipulation genes and a possible major role for enterotoxins.</title>
        <authorList>
            <person name="De Bekker C."/>
            <person name="Evans H.C."/>
            <person name="Brachmann A."/>
            <person name="Hughes D.P."/>
        </authorList>
    </citation>
    <scope>NUCLEOTIDE SEQUENCE [LARGE SCALE GENOMIC DNA]</scope>
    <source>
        <strain evidence="3 4">1348a</strain>
    </source>
</reference>
<dbReference type="GO" id="GO:0006637">
    <property type="term" value="P:acyl-CoA metabolic process"/>
    <property type="evidence" value="ECO:0007669"/>
    <property type="project" value="InterPro"/>
</dbReference>
<keyword evidence="4" id="KW-1185">Reference proteome</keyword>
<dbReference type="GO" id="GO:0047617">
    <property type="term" value="F:fatty acyl-CoA hydrolase activity"/>
    <property type="evidence" value="ECO:0007669"/>
    <property type="project" value="InterPro"/>
</dbReference>
<evidence type="ECO:0000313" key="3">
    <source>
        <dbReference type="EMBL" id="PHH60164.1"/>
    </source>
</evidence>
<proteinExistence type="predicted"/>
<dbReference type="Pfam" id="PF20789">
    <property type="entry name" value="4HBT_3C"/>
    <property type="match status" value="1"/>
</dbReference>
<dbReference type="OrthoDB" id="68328at2759"/>
<gene>
    <name evidence="3" type="ORF">CDD82_2347</name>
</gene>
<dbReference type="Pfam" id="PF13622">
    <property type="entry name" value="4HBT_3"/>
    <property type="match status" value="1"/>
</dbReference>
<name>A0A2C5XZL3_9HYPO</name>
<dbReference type="Proteomes" id="UP000224854">
    <property type="component" value="Unassembled WGS sequence"/>
</dbReference>
<dbReference type="InterPro" id="IPR049450">
    <property type="entry name" value="ACOT8-like_C"/>
</dbReference>
<dbReference type="EMBL" id="NJEU01001830">
    <property type="protein sequence ID" value="PHH60164.1"/>
    <property type="molecule type" value="Genomic_DNA"/>
</dbReference>
<feature type="domain" description="Acyl-CoA thioesterase-like C-terminal" evidence="2">
    <location>
        <begin position="98"/>
        <end position="245"/>
    </location>
</feature>
<dbReference type="GO" id="GO:0005782">
    <property type="term" value="C:peroxisomal matrix"/>
    <property type="evidence" value="ECO:0007669"/>
    <property type="project" value="UniProtKB-SubCell"/>
</dbReference>
<accession>A0A2C5XZL3</accession>
<organism evidence="3 4">
    <name type="scientific">Ophiocordyceps australis</name>
    <dbReference type="NCBI Taxonomy" id="1399860"/>
    <lineage>
        <taxon>Eukaryota</taxon>
        <taxon>Fungi</taxon>
        <taxon>Dikarya</taxon>
        <taxon>Ascomycota</taxon>
        <taxon>Pezizomycotina</taxon>
        <taxon>Sordariomycetes</taxon>
        <taxon>Hypocreomycetidae</taxon>
        <taxon>Hypocreales</taxon>
        <taxon>Ophiocordycipitaceae</taxon>
        <taxon>Ophiocordyceps</taxon>
    </lineage>
</organism>
<dbReference type="InterPro" id="IPR049449">
    <property type="entry name" value="TesB_ACOT8-like_N"/>
</dbReference>
<evidence type="ECO:0000259" key="2">
    <source>
        <dbReference type="Pfam" id="PF20789"/>
    </source>
</evidence>
<evidence type="ECO:0008006" key="5">
    <source>
        <dbReference type="Google" id="ProtNLM"/>
    </source>
</evidence>
<evidence type="ECO:0000313" key="4">
    <source>
        <dbReference type="Proteomes" id="UP000224854"/>
    </source>
</evidence>
<dbReference type="InterPro" id="IPR029069">
    <property type="entry name" value="HotDog_dom_sf"/>
</dbReference>
<dbReference type="Gene3D" id="3.10.129.10">
    <property type="entry name" value="Hotdog Thioesterase"/>
    <property type="match status" value="2"/>
</dbReference>
<sequence>MADTPILYHVERVRDGRSYSTRTVQARQRGRCIFTTTVSFVRAAAAKTPQLRHAVSLPPGIVAPPDQYSPPPDESFLRSGPFETAQSQVVLLPDLAACRCRQWMRARGSISAAGGRAAHLDALAYMSDSYFIGTISRIHRVWRWPFGPHQLADLPDDAKAHITRINQLEGMGAGPQQWAARPVAGMMVSLDHSIYFHEPLRVRADEWMFVEMDSPWAGDGRGVVMQRIFAKDGTLLATCVQEGVIRLKPDGTEASSKL</sequence>